<dbReference type="InterPro" id="IPR043128">
    <property type="entry name" value="Rev_trsase/Diguanyl_cyclase"/>
</dbReference>
<dbReference type="InterPro" id="IPR000160">
    <property type="entry name" value="GGDEF_dom"/>
</dbReference>
<proteinExistence type="predicted"/>
<dbReference type="PANTHER" id="PTHR46663:SF2">
    <property type="entry name" value="GGDEF DOMAIN-CONTAINING PROTEIN"/>
    <property type="match status" value="1"/>
</dbReference>
<evidence type="ECO:0000313" key="4">
    <source>
        <dbReference type="Proteomes" id="UP001169719"/>
    </source>
</evidence>
<comment type="caution">
    <text evidence="3">The sequence shown here is derived from an EMBL/GenBank/DDBJ whole genome shotgun (WGS) entry which is preliminary data.</text>
</comment>
<gene>
    <name evidence="3" type="ORF">QWJ08_20775</name>
</gene>
<keyword evidence="1" id="KW-1133">Transmembrane helix</keyword>
<evidence type="ECO:0000313" key="3">
    <source>
        <dbReference type="EMBL" id="MDN2483789.1"/>
    </source>
</evidence>
<feature type="transmembrane region" description="Helical" evidence="1">
    <location>
        <begin position="170"/>
        <end position="194"/>
    </location>
</feature>
<dbReference type="PANTHER" id="PTHR46663">
    <property type="entry name" value="DIGUANYLATE CYCLASE DGCT-RELATED"/>
    <property type="match status" value="1"/>
</dbReference>
<dbReference type="Pfam" id="PF00990">
    <property type="entry name" value="GGDEF"/>
    <property type="match status" value="1"/>
</dbReference>
<dbReference type="PROSITE" id="PS50887">
    <property type="entry name" value="GGDEF"/>
    <property type="match status" value="1"/>
</dbReference>
<keyword evidence="1" id="KW-0812">Transmembrane</keyword>
<dbReference type="Proteomes" id="UP001169719">
    <property type="component" value="Unassembled WGS sequence"/>
</dbReference>
<protein>
    <submittedName>
        <fullName evidence="3">GGDEF domain-containing protein</fullName>
        <ecNumber evidence="3">2.7.7.65</ecNumber>
    </submittedName>
</protein>
<dbReference type="EMBL" id="JAUEOZ010000002">
    <property type="protein sequence ID" value="MDN2483789.1"/>
    <property type="molecule type" value="Genomic_DNA"/>
</dbReference>
<keyword evidence="3" id="KW-0808">Transferase</keyword>
<keyword evidence="1" id="KW-0472">Membrane</keyword>
<reference evidence="3" key="1">
    <citation type="submission" date="2024-05" db="EMBL/GenBank/DDBJ databases">
        <title>Genome Sequences of Four Agar- Degrading Marine Bacteria.</title>
        <authorList>
            <person name="Phillips E.K."/>
            <person name="Shaffer J.C."/>
            <person name="Henson M.W."/>
            <person name="Temperton B."/>
            <person name="Thrash C.J."/>
            <person name="Martin M.O."/>
        </authorList>
    </citation>
    <scope>NUCLEOTIDE SEQUENCE</scope>
    <source>
        <strain evidence="3">EKP203</strain>
    </source>
</reference>
<accession>A0ABT7Y6X9</accession>
<sequence>MLQGFLLKTKSILTFCSIVLVAANVYLLVSTKDIAKAYSSKQNEAHWFLYQLVKEFTELSALTPYAYLSASTKQQTQLQYELTWSRFDILLHSRESERFITERGYTVFFSEQFSNLQKLESDFTKLETKYDAEQLSVRLNSIYQAVIQFIANNYRLNSPKHLARVSEVNTIAIIQLLLLGTLLLCSGLVTYIFYQDAKYHRQLSRTDTLTGIPNRLAFVEAIKTLRKSKEFTLLILDLNGFKTINDNLGHKAGDDTLIQISKRLLEAIQPYKATIYRMGGDEFSILMQGCSHQEINPLLSHIDHCFEQGIVLEDGRAISIGTSIGMSRYPIDSQSIEQLLSIADGNMYRMKFDQQPSPKMKDVG</sequence>
<dbReference type="GO" id="GO:0052621">
    <property type="term" value="F:diguanylate cyclase activity"/>
    <property type="evidence" value="ECO:0007669"/>
    <property type="project" value="UniProtKB-EC"/>
</dbReference>
<organism evidence="3 4">
    <name type="scientific">Vibrio agarivorans</name>
    <dbReference type="NCBI Taxonomy" id="153622"/>
    <lineage>
        <taxon>Bacteria</taxon>
        <taxon>Pseudomonadati</taxon>
        <taxon>Pseudomonadota</taxon>
        <taxon>Gammaproteobacteria</taxon>
        <taxon>Vibrionales</taxon>
        <taxon>Vibrionaceae</taxon>
        <taxon>Vibrio</taxon>
    </lineage>
</organism>
<dbReference type="NCBIfam" id="TIGR00254">
    <property type="entry name" value="GGDEF"/>
    <property type="match status" value="1"/>
</dbReference>
<keyword evidence="4" id="KW-1185">Reference proteome</keyword>
<dbReference type="CDD" id="cd01949">
    <property type="entry name" value="GGDEF"/>
    <property type="match status" value="1"/>
</dbReference>
<feature type="transmembrane region" description="Helical" evidence="1">
    <location>
        <begin position="12"/>
        <end position="29"/>
    </location>
</feature>
<dbReference type="InterPro" id="IPR052163">
    <property type="entry name" value="DGC-Regulatory_Protein"/>
</dbReference>
<feature type="domain" description="GGDEF" evidence="2">
    <location>
        <begin position="229"/>
        <end position="364"/>
    </location>
</feature>
<dbReference type="InterPro" id="IPR029787">
    <property type="entry name" value="Nucleotide_cyclase"/>
</dbReference>
<dbReference type="EC" id="2.7.7.65" evidence="3"/>
<keyword evidence="3" id="KW-0548">Nucleotidyltransferase</keyword>
<dbReference type="SUPFAM" id="SSF55073">
    <property type="entry name" value="Nucleotide cyclase"/>
    <property type="match status" value="1"/>
</dbReference>
<dbReference type="RefSeq" id="WP_289963867.1">
    <property type="nucleotide sequence ID" value="NZ_JAUEOZ010000002.1"/>
</dbReference>
<evidence type="ECO:0000256" key="1">
    <source>
        <dbReference type="SAM" id="Phobius"/>
    </source>
</evidence>
<dbReference type="Gene3D" id="3.30.70.270">
    <property type="match status" value="1"/>
</dbReference>
<dbReference type="SMART" id="SM00267">
    <property type="entry name" value="GGDEF"/>
    <property type="match status" value="1"/>
</dbReference>
<name>A0ABT7Y6X9_9VIBR</name>
<evidence type="ECO:0000259" key="2">
    <source>
        <dbReference type="PROSITE" id="PS50887"/>
    </source>
</evidence>